<dbReference type="STRING" id="208445.SAMN04489727_0173"/>
<evidence type="ECO:0000256" key="3">
    <source>
        <dbReference type="ARBA" id="ARBA00022490"/>
    </source>
</evidence>
<evidence type="ECO:0000256" key="1">
    <source>
        <dbReference type="ARBA" id="ARBA00004496"/>
    </source>
</evidence>
<evidence type="ECO:0000313" key="6">
    <source>
        <dbReference type="Proteomes" id="UP000199622"/>
    </source>
</evidence>
<evidence type="ECO:0000313" key="5">
    <source>
        <dbReference type="EMBL" id="SEB29506.1"/>
    </source>
</evidence>
<comment type="similarity">
    <text evidence="2">Belongs to the EspG family.</text>
</comment>
<keyword evidence="3" id="KW-0963">Cytoplasm</keyword>
<accession>A0A1H4I6W8</accession>
<dbReference type="Pfam" id="PF14011">
    <property type="entry name" value="ESX-1_EspG"/>
    <property type="match status" value="1"/>
</dbReference>
<evidence type="ECO:0000256" key="2">
    <source>
        <dbReference type="ARBA" id="ARBA00006411"/>
    </source>
</evidence>
<keyword evidence="6" id="KW-1185">Reference proteome</keyword>
<reference evidence="6" key="1">
    <citation type="submission" date="2016-10" db="EMBL/GenBank/DDBJ databases">
        <authorList>
            <person name="Varghese N."/>
            <person name="Submissions S."/>
        </authorList>
    </citation>
    <scope>NUCLEOTIDE SEQUENCE [LARGE SCALE GENOMIC DNA]</scope>
    <source>
        <strain evidence="6">DSM 44544</strain>
    </source>
</reference>
<dbReference type="AlphaFoldDB" id="A0A1H4I6W8"/>
<dbReference type="OrthoDB" id="3623746at2"/>
<gene>
    <name evidence="5" type="ORF">SAMN04489727_0173</name>
</gene>
<dbReference type="Proteomes" id="UP000199622">
    <property type="component" value="Unassembled WGS sequence"/>
</dbReference>
<dbReference type="EMBL" id="FNSO01000001">
    <property type="protein sequence ID" value="SEB29506.1"/>
    <property type="molecule type" value="Genomic_DNA"/>
</dbReference>
<name>A0A1H4I6W8_9PSEU</name>
<proteinExistence type="inferred from homology"/>
<evidence type="ECO:0000256" key="4">
    <source>
        <dbReference type="ARBA" id="ARBA00023186"/>
    </source>
</evidence>
<keyword evidence="4" id="KW-0143">Chaperone</keyword>
<protein>
    <submittedName>
        <fullName evidence="5">EspG family protein</fullName>
    </submittedName>
</protein>
<sequence>MVREQIEVSLNTLLTAMRQAGGGEPHQIFAGGLRYIPPSSVKQVNREAFEELSQYGLTQGDGFTPEFEEILHLLDRPATEYFAYARDMKEQLGVLVAGRGRFAVTALCQGDRVWLKTVSPDNSPADALIANLPPYAPAHFTPFSVPQEEFRRGEEEHDIYDSSPARSRDARQLDEIFGQPHYGVGQFYAAKRSPDGSRTMTRDSMSYLDVDSGRVAMTLTGSPGNRHITVLPGAPGLMAQKVAALRAGLDH</sequence>
<organism evidence="5 6">
    <name type="scientific">Amycolatopsis tolypomycina</name>
    <dbReference type="NCBI Taxonomy" id="208445"/>
    <lineage>
        <taxon>Bacteria</taxon>
        <taxon>Bacillati</taxon>
        <taxon>Actinomycetota</taxon>
        <taxon>Actinomycetes</taxon>
        <taxon>Pseudonocardiales</taxon>
        <taxon>Pseudonocardiaceae</taxon>
        <taxon>Amycolatopsis</taxon>
    </lineage>
</organism>
<dbReference type="InterPro" id="IPR025734">
    <property type="entry name" value="EspG"/>
</dbReference>
<comment type="subcellular location">
    <subcellularLocation>
        <location evidence="1">Cytoplasm</location>
    </subcellularLocation>
</comment>